<protein>
    <submittedName>
        <fullName evidence="1">Uncharacterized protein</fullName>
    </submittedName>
</protein>
<feature type="non-terminal residue" evidence="1">
    <location>
        <position position="24"/>
    </location>
</feature>
<evidence type="ECO:0000313" key="2">
    <source>
        <dbReference type="Proteomes" id="UP000018840"/>
    </source>
</evidence>
<dbReference type="Proteomes" id="UP000018840">
    <property type="component" value="Unassembled WGS sequence"/>
</dbReference>
<gene>
    <name evidence="1" type="ORF">Q612_NSC00157G0001</name>
</gene>
<accession>W1UD31</accession>
<dbReference type="EMBL" id="AZMC01000157">
    <property type="protein sequence ID" value="ETI89563.1"/>
    <property type="molecule type" value="Genomic_DNA"/>
</dbReference>
<evidence type="ECO:0000313" key="1">
    <source>
        <dbReference type="EMBL" id="ETI89563.1"/>
    </source>
</evidence>
<dbReference type="AlphaFoldDB" id="W1UD31"/>
<sequence length="24" mass="2937">MNHFWKEVWDWVYSIIVALALAML</sequence>
<reference evidence="1 2" key="1">
    <citation type="submission" date="2013-12" db="EMBL/GenBank/DDBJ databases">
        <title>A Varibaculum cambriense genome reconstructed from a premature infant gut community with otherwise low bacterial novelty that shifts toward anaerobic metabolism during the third week of life.</title>
        <authorList>
            <person name="Brown C.T."/>
            <person name="Sharon I."/>
            <person name="Thomas B.C."/>
            <person name="Castelle C.J."/>
            <person name="Morowitz M.J."/>
            <person name="Banfield J.F."/>
        </authorList>
    </citation>
    <scope>NUCLEOTIDE SEQUENCE [LARGE SCALE GENOMIC DNA]</scope>
    <source>
        <strain evidence="2">DORA_17_25</strain>
    </source>
</reference>
<proteinExistence type="predicted"/>
<name>W1UD31_9FIRM</name>
<organism evidence="1 2">
    <name type="scientific">Negativicoccus succinicivorans DORA_17_25</name>
    <dbReference type="NCBI Taxonomy" id="1403945"/>
    <lineage>
        <taxon>Bacteria</taxon>
        <taxon>Bacillati</taxon>
        <taxon>Bacillota</taxon>
        <taxon>Negativicutes</taxon>
        <taxon>Veillonellales</taxon>
        <taxon>Veillonellaceae</taxon>
        <taxon>Negativicoccus</taxon>
    </lineage>
</organism>
<comment type="caution">
    <text evidence="1">The sequence shown here is derived from an EMBL/GenBank/DDBJ whole genome shotgun (WGS) entry which is preliminary data.</text>
</comment>